<reference evidence="1 2" key="1">
    <citation type="submission" date="2018-05" db="EMBL/GenBank/DDBJ databases">
        <title>Genome sequencing of Flavobacterium sp. HYN0056.</title>
        <authorList>
            <person name="Yi H."/>
            <person name="Baek C."/>
        </authorList>
    </citation>
    <scope>NUCLEOTIDE SEQUENCE [LARGE SCALE GENOMIC DNA]</scope>
    <source>
        <strain evidence="1 2">HYN0056</strain>
    </source>
</reference>
<proteinExistence type="predicted"/>
<dbReference type="Proteomes" id="UP000245250">
    <property type="component" value="Chromosome"/>
</dbReference>
<dbReference type="NCBIfam" id="TIGR01200">
    <property type="entry name" value="GLPGLI"/>
    <property type="match status" value="1"/>
</dbReference>
<protein>
    <recommendedName>
        <fullName evidence="3">GLPGLI family protein</fullName>
    </recommendedName>
</protein>
<dbReference type="InterPro" id="IPR005901">
    <property type="entry name" value="GLPGLI"/>
</dbReference>
<evidence type="ECO:0000313" key="2">
    <source>
        <dbReference type="Proteomes" id="UP000245250"/>
    </source>
</evidence>
<dbReference type="EMBL" id="CP029255">
    <property type="protein sequence ID" value="AWK04231.1"/>
    <property type="molecule type" value="Genomic_DNA"/>
</dbReference>
<gene>
    <name evidence="1" type="ORF">HYN56_08285</name>
</gene>
<evidence type="ECO:0000313" key="1">
    <source>
        <dbReference type="EMBL" id="AWK04231.1"/>
    </source>
</evidence>
<dbReference type="RefSeq" id="WP_109191743.1">
    <property type="nucleotide sequence ID" value="NZ_CP029255.1"/>
</dbReference>
<organism evidence="1 2">
    <name type="scientific">Flavobacterium crocinum</name>
    <dbReference type="NCBI Taxonomy" id="2183896"/>
    <lineage>
        <taxon>Bacteria</taxon>
        <taxon>Pseudomonadati</taxon>
        <taxon>Bacteroidota</taxon>
        <taxon>Flavobacteriia</taxon>
        <taxon>Flavobacteriales</taxon>
        <taxon>Flavobacteriaceae</taxon>
        <taxon>Flavobacterium</taxon>
    </lineage>
</organism>
<dbReference type="OrthoDB" id="1429333at2"/>
<sequence length="246" mass="28777">MKVILKKNIFFLFILFNNIIYSQSESITKVLYKLVPYAIPSDRGLTKEQKEGIVKENFARDKVECELTFTKNKSVFSLIEKPLLNRDFDYLKEAVLVSDKYYNDVVNQKKTRFEELGGENLNIILPYHQYNWEITSETKKINDYTCYKAICRWNDFNMRRNSTDVFSAEAWFTPQIPSSFGPLGLDGLPGLVLEANYGASGIHFYIVKIEFNVENPKVKFDPPTVQYITEEEHQKRLAKEYENMGR</sequence>
<evidence type="ECO:0008006" key="3">
    <source>
        <dbReference type="Google" id="ProtNLM"/>
    </source>
</evidence>
<dbReference type="Pfam" id="PF09697">
    <property type="entry name" value="Porph_ging"/>
    <property type="match status" value="1"/>
</dbReference>
<dbReference type="AlphaFoldDB" id="A0A2S1YJJ2"/>
<keyword evidence="2" id="KW-1185">Reference proteome</keyword>
<accession>A0A2S1YJJ2</accession>
<dbReference type="KEGG" id="fcr:HYN56_08285"/>
<name>A0A2S1YJJ2_9FLAO</name>